<dbReference type="FunFam" id="1.10.10.10:FF:000001">
    <property type="entry name" value="LysR family transcriptional regulator"/>
    <property type="match status" value="1"/>
</dbReference>
<dbReference type="SUPFAM" id="SSF53850">
    <property type="entry name" value="Periplasmic binding protein-like II"/>
    <property type="match status" value="1"/>
</dbReference>
<dbReference type="PRINTS" id="PR00039">
    <property type="entry name" value="HTHLYSR"/>
</dbReference>
<dbReference type="GO" id="GO:0003677">
    <property type="term" value="F:DNA binding"/>
    <property type="evidence" value="ECO:0007669"/>
    <property type="project" value="UniProtKB-KW"/>
</dbReference>
<dbReference type="PROSITE" id="PS50931">
    <property type="entry name" value="HTH_LYSR"/>
    <property type="match status" value="1"/>
</dbReference>
<evidence type="ECO:0000256" key="1">
    <source>
        <dbReference type="ARBA" id="ARBA00009437"/>
    </source>
</evidence>
<dbReference type="InterPro" id="IPR036390">
    <property type="entry name" value="WH_DNA-bd_sf"/>
</dbReference>
<keyword evidence="3" id="KW-0238">DNA-binding</keyword>
<evidence type="ECO:0000259" key="5">
    <source>
        <dbReference type="PROSITE" id="PS50931"/>
    </source>
</evidence>
<dbReference type="AlphaFoldDB" id="A0A9D1F2K5"/>
<dbReference type="Gene3D" id="1.10.10.10">
    <property type="entry name" value="Winged helix-like DNA-binding domain superfamily/Winged helix DNA-binding domain"/>
    <property type="match status" value="1"/>
</dbReference>
<dbReference type="Proteomes" id="UP000823927">
    <property type="component" value="Unassembled WGS sequence"/>
</dbReference>
<dbReference type="CDD" id="cd05466">
    <property type="entry name" value="PBP2_LTTR_substrate"/>
    <property type="match status" value="1"/>
</dbReference>
<dbReference type="PANTHER" id="PTHR30419">
    <property type="entry name" value="HTH-TYPE TRANSCRIPTIONAL REGULATOR YBHD"/>
    <property type="match status" value="1"/>
</dbReference>
<dbReference type="InterPro" id="IPR005119">
    <property type="entry name" value="LysR_subst-bd"/>
</dbReference>
<accession>A0A9D1F2K5</accession>
<evidence type="ECO:0000256" key="2">
    <source>
        <dbReference type="ARBA" id="ARBA00023015"/>
    </source>
</evidence>
<keyword evidence="4" id="KW-0804">Transcription</keyword>
<evidence type="ECO:0000256" key="3">
    <source>
        <dbReference type="ARBA" id="ARBA00023125"/>
    </source>
</evidence>
<name>A0A9D1F2K5_9FIRM</name>
<keyword evidence="2" id="KW-0805">Transcription regulation</keyword>
<organism evidence="6 7">
    <name type="scientific">Candidatus Scybalocola faecigallinarum</name>
    <dbReference type="NCBI Taxonomy" id="2840941"/>
    <lineage>
        <taxon>Bacteria</taxon>
        <taxon>Bacillati</taxon>
        <taxon>Bacillota</taxon>
        <taxon>Clostridia</taxon>
        <taxon>Lachnospirales</taxon>
        <taxon>Lachnospiraceae</taxon>
        <taxon>Lachnospiraceae incertae sedis</taxon>
        <taxon>Candidatus Scybalocola (ex Gilroy et al. 2021)</taxon>
    </lineage>
</organism>
<dbReference type="Gene3D" id="3.40.190.290">
    <property type="match status" value="1"/>
</dbReference>
<proteinExistence type="inferred from homology"/>
<dbReference type="InterPro" id="IPR050950">
    <property type="entry name" value="HTH-type_LysR_regulators"/>
</dbReference>
<dbReference type="GO" id="GO:0005829">
    <property type="term" value="C:cytosol"/>
    <property type="evidence" value="ECO:0007669"/>
    <property type="project" value="TreeGrafter"/>
</dbReference>
<dbReference type="Pfam" id="PF00126">
    <property type="entry name" value="HTH_1"/>
    <property type="match status" value="1"/>
</dbReference>
<evidence type="ECO:0000256" key="4">
    <source>
        <dbReference type="ARBA" id="ARBA00023163"/>
    </source>
</evidence>
<reference evidence="6" key="2">
    <citation type="journal article" date="2021" name="PeerJ">
        <title>Extensive microbial diversity within the chicken gut microbiome revealed by metagenomics and culture.</title>
        <authorList>
            <person name="Gilroy R."/>
            <person name="Ravi A."/>
            <person name="Getino M."/>
            <person name="Pursley I."/>
            <person name="Horton D.L."/>
            <person name="Alikhan N.F."/>
            <person name="Baker D."/>
            <person name="Gharbi K."/>
            <person name="Hall N."/>
            <person name="Watson M."/>
            <person name="Adriaenssens E.M."/>
            <person name="Foster-Nyarko E."/>
            <person name="Jarju S."/>
            <person name="Secka A."/>
            <person name="Antonio M."/>
            <person name="Oren A."/>
            <person name="Chaudhuri R.R."/>
            <person name="La Ragione R."/>
            <person name="Hildebrand F."/>
            <person name="Pallen M.J."/>
        </authorList>
    </citation>
    <scope>NUCLEOTIDE SEQUENCE</scope>
    <source>
        <strain evidence="6">CHK178-757</strain>
    </source>
</reference>
<dbReference type="PANTHER" id="PTHR30419:SF8">
    <property type="entry name" value="NITROGEN ASSIMILATION TRANSCRIPTIONAL ACTIVATOR-RELATED"/>
    <property type="match status" value="1"/>
</dbReference>
<comment type="caution">
    <text evidence="6">The sequence shown here is derived from an EMBL/GenBank/DDBJ whole genome shotgun (WGS) entry which is preliminary data.</text>
</comment>
<dbReference type="SUPFAM" id="SSF46785">
    <property type="entry name" value="Winged helix' DNA-binding domain"/>
    <property type="match status" value="1"/>
</dbReference>
<dbReference type="EMBL" id="DVIT01000004">
    <property type="protein sequence ID" value="HIS46150.1"/>
    <property type="molecule type" value="Genomic_DNA"/>
</dbReference>
<dbReference type="InterPro" id="IPR036388">
    <property type="entry name" value="WH-like_DNA-bd_sf"/>
</dbReference>
<dbReference type="GO" id="GO:0003700">
    <property type="term" value="F:DNA-binding transcription factor activity"/>
    <property type="evidence" value="ECO:0007669"/>
    <property type="project" value="InterPro"/>
</dbReference>
<sequence length="300" mass="33633">MELRTLRYFLAVASEQNITHAAQKLNISQPPLSRQLAQLEEELGVSLFIRGKRRIQLTEEGKYLAQQAQHILNMADHTAQQLSQMKSQDVKGKLLLGITETCSAGMLPDLLPRFSRLYPQVSYDLWCGSSSDISQRVEQGIIDIGIIREPLPQGNFESVFLSRETWIAIASKGHPLAHKEKVTVSQLCQYPLFIPSRQPLQNEVHTWLASQSGTYHVIGMYNQISSIVPLVAGNMGIAICAQSIKKYTDDRQISYINIAEPQLITGIYMICARSKLLPANARAFWDFVASDVTEDTFLSP</sequence>
<protein>
    <submittedName>
        <fullName evidence="6">LysR family transcriptional regulator</fullName>
    </submittedName>
</protein>
<dbReference type="Pfam" id="PF03466">
    <property type="entry name" value="LysR_substrate"/>
    <property type="match status" value="1"/>
</dbReference>
<dbReference type="InterPro" id="IPR000847">
    <property type="entry name" value="LysR_HTH_N"/>
</dbReference>
<reference evidence="6" key="1">
    <citation type="submission" date="2020-10" db="EMBL/GenBank/DDBJ databases">
        <authorList>
            <person name="Gilroy R."/>
        </authorList>
    </citation>
    <scope>NUCLEOTIDE SEQUENCE</scope>
    <source>
        <strain evidence="6">CHK178-757</strain>
    </source>
</reference>
<gene>
    <name evidence="6" type="ORF">IAB46_01075</name>
</gene>
<evidence type="ECO:0000313" key="6">
    <source>
        <dbReference type="EMBL" id="HIS46150.1"/>
    </source>
</evidence>
<evidence type="ECO:0000313" key="7">
    <source>
        <dbReference type="Proteomes" id="UP000823927"/>
    </source>
</evidence>
<feature type="domain" description="HTH lysR-type" evidence="5">
    <location>
        <begin position="1"/>
        <end position="58"/>
    </location>
</feature>
<comment type="similarity">
    <text evidence="1">Belongs to the LysR transcriptional regulatory family.</text>
</comment>